<dbReference type="SUPFAM" id="SSF102462">
    <property type="entry name" value="Peptidyl-tRNA hydrolase II"/>
    <property type="match status" value="1"/>
</dbReference>
<dbReference type="Gene3D" id="3.40.1490.10">
    <property type="entry name" value="Bit1"/>
    <property type="match status" value="1"/>
</dbReference>
<evidence type="ECO:0000313" key="4">
    <source>
        <dbReference type="EMBL" id="MFO7191772.1"/>
    </source>
</evidence>
<evidence type="ECO:0000256" key="2">
    <source>
        <dbReference type="ARBA" id="ARBA00022801"/>
    </source>
</evidence>
<sequence>MTGSASVLAPLRARYASWLSLPEDRVADTSDEDPATVRAMQLVMRIERQDPPRRTDVLEAAAAAAVAVCLDPRSRPGGEWHDEVAAWVTGRIRKVARRARGAHWAAAQDVPGLTVTVGTAQVRALVPGLVSAVPKVISRLQISGTDLPADDPEPPQPGDGPVLWINPEVPMTVGKAAAQVGHGSMLLASALGPRRLAEWAATGFRCVVRTPSVEHWRQLLPGDDPAGAWERRRVLAVRDAGYTEIAPGTITVLAVDPGGRSG</sequence>
<name>A0ABD6FCU4_9PSEU</name>
<reference evidence="4 5" key="1">
    <citation type="journal article" date="2021" name="BMC Genomics">
        <title>Genome-resolved metagenome and metatranscriptome analyses of thermophilic composting reveal key bacterial players and their metabolic interactions.</title>
        <authorList>
            <person name="Braga L.P.P."/>
            <person name="Pereira R.V."/>
            <person name="Martins L.F."/>
            <person name="Moura L.M.S."/>
            <person name="Sanchez F.B."/>
            <person name="Patane J.S.L."/>
            <person name="da Silva A.M."/>
            <person name="Setubal J.C."/>
        </authorList>
    </citation>
    <scope>NUCLEOTIDE SEQUENCE [LARGE SCALE GENOMIC DNA]</scope>
    <source>
        <strain evidence="4">ZC4RG45</strain>
    </source>
</reference>
<evidence type="ECO:0000313" key="5">
    <source>
        <dbReference type="Proteomes" id="UP000249324"/>
    </source>
</evidence>
<dbReference type="EC" id="3.1.1.29" evidence="1"/>
<dbReference type="EMBL" id="QGUI02000049">
    <property type="protein sequence ID" value="MFO7191772.1"/>
    <property type="molecule type" value="Genomic_DNA"/>
</dbReference>
<accession>A0ABD6FCU4</accession>
<evidence type="ECO:0000256" key="3">
    <source>
        <dbReference type="ARBA" id="ARBA00048707"/>
    </source>
</evidence>
<gene>
    <name evidence="4" type="ORF">DIU77_005970</name>
</gene>
<comment type="caution">
    <text evidence="4">The sequence shown here is derived from an EMBL/GenBank/DDBJ whole genome shotgun (WGS) entry which is preliminary data.</text>
</comment>
<dbReference type="AlphaFoldDB" id="A0ABD6FCU4"/>
<organism evidence="4 5">
    <name type="scientific">Thermocrispum agreste</name>
    <dbReference type="NCBI Taxonomy" id="37925"/>
    <lineage>
        <taxon>Bacteria</taxon>
        <taxon>Bacillati</taxon>
        <taxon>Actinomycetota</taxon>
        <taxon>Actinomycetes</taxon>
        <taxon>Pseudonocardiales</taxon>
        <taxon>Pseudonocardiaceae</taxon>
        <taxon>Thermocrispum</taxon>
    </lineage>
</organism>
<dbReference type="Proteomes" id="UP000249324">
    <property type="component" value="Unassembled WGS sequence"/>
</dbReference>
<protein>
    <recommendedName>
        <fullName evidence="1">peptidyl-tRNA hydrolase</fullName>
        <ecNumber evidence="1">3.1.1.29</ecNumber>
    </recommendedName>
</protein>
<proteinExistence type="predicted"/>
<dbReference type="GO" id="GO:0004045">
    <property type="term" value="F:peptidyl-tRNA hydrolase activity"/>
    <property type="evidence" value="ECO:0007669"/>
    <property type="project" value="UniProtKB-EC"/>
</dbReference>
<evidence type="ECO:0000256" key="1">
    <source>
        <dbReference type="ARBA" id="ARBA00013260"/>
    </source>
</evidence>
<keyword evidence="2 4" id="KW-0378">Hydrolase</keyword>
<dbReference type="InterPro" id="IPR002833">
    <property type="entry name" value="PTH2"/>
</dbReference>
<comment type="catalytic activity">
    <reaction evidence="3">
        <text>an N-acyl-L-alpha-aminoacyl-tRNA + H2O = an N-acyl-L-amino acid + a tRNA + H(+)</text>
        <dbReference type="Rhea" id="RHEA:54448"/>
        <dbReference type="Rhea" id="RHEA-COMP:10123"/>
        <dbReference type="Rhea" id="RHEA-COMP:13883"/>
        <dbReference type="ChEBI" id="CHEBI:15377"/>
        <dbReference type="ChEBI" id="CHEBI:15378"/>
        <dbReference type="ChEBI" id="CHEBI:59874"/>
        <dbReference type="ChEBI" id="CHEBI:78442"/>
        <dbReference type="ChEBI" id="CHEBI:138191"/>
        <dbReference type="EC" id="3.1.1.29"/>
    </reaction>
</comment>
<dbReference type="InterPro" id="IPR023476">
    <property type="entry name" value="Pep_tRNA_hydro_II_dom_sf"/>
</dbReference>
<dbReference type="Pfam" id="PF01981">
    <property type="entry name" value="PTH2"/>
    <property type="match status" value="1"/>
</dbReference>